<sequence length="86" mass="9701">MALMGFWNVLLLRVERDDSRDAPERGHCPSLAPGELVFGCFCHWSRFVYLRGSISNSRAFLLLIHGPIPVVFGRVGLDSPTQCLLW</sequence>
<protein>
    <submittedName>
        <fullName evidence="1">Uncharacterized protein</fullName>
    </submittedName>
</protein>
<keyword evidence="2" id="KW-1185">Reference proteome</keyword>
<evidence type="ECO:0000313" key="2">
    <source>
        <dbReference type="Proteomes" id="UP000596276"/>
    </source>
</evidence>
<dbReference type="EMBL" id="CP044619">
    <property type="protein sequence ID" value="QRD88362.1"/>
    <property type="molecule type" value="Genomic_DNA"/>
</dbReference>
<name>A0A7U2QXZ3_ASPFN</name>
<accession>A0A7U2QXZ3</accession>
<dbReference type="VEuPathDB" id="FungiDB:F9C07_1342"/>
<dbReference type="AlphaFoldDB" id="A0A7U2QXZ3"/>
<reference evidence="2" key="1">
    <citation type="journal article" date="2021" name="G3 (Bethesda)">
        <title>Chromosome assembled and annotated genome sequence of Aspergillus flavus NRRL 3357.</title>
        <authorList>
            <person name="Skerker J.M."/>
            <person name="Pianalto K.M."/>
            <person name="Mondo S.J."/>
            <person name="Yang K."/>
            <person name="Arkin A.P."/>
            <person name="Keller N.P."/>
            <person name="Grigoriev I.V."/>
            <person name="Louise Glass N.L."/>
        </authorList>
    </citation>
    <scope>NUCLEOTIDE SEQUENCE [LARGE SCALE GENOMIC DNA]</scope>
    <source>
        <strain evidence="2">ATCC 200026 / FGSC A1120 / IAM 13836 / NRRL 3357 / JCM 12722 / SRRC 167</strain>
    </source>
</reference>
<proteinExistence type="predicted"/>
<organism evidence="1 2">
    <name type="scientific">Aspergillus flavus (strain ATCC 200026 / FGSC A1120 / IAM 13836 / NRRL 3357 / JCM 12722 / SRRC 167)</name>
    <dbReference type="NCBI Taxonomy" id="332952"/>
    <lineage>
        <taxon>Eukaryota</taxon>
        <taxon>Fungi</taxon>
        <taxon>Dikarya</taxon>
        <taxon>Ascomycota</taxon>
        <taxon>Pezizomycotina</taxon>
        <taxon>Eurotiomycetes</taxon>
        <taxon>Eurotiomycetidae</taxon>
        <taxon>Eurotiales</taxon>
        <taxon>Aspergillaceae</taxon>
        <taxon>Aspergillus</taxon>
        <taxon>Aspergillus subgen. Circumdati</taxon>
    </lineage>
</organism>
<gene>
    <name evidence="1" type="ORF">F9C07_1342</name>
</gene>
<evidence type="ECO:0000313" key="1">
    <source>
        <dbReference type="EMBL" id="QRD88362.1"/>
    </source>
</evidence>
<dbReference type="Proteomes" id="UP000596276">
    <property type="component" value="Chromosome 1"/>
</dbReference>